<dbReference type="RefSeq" id="WP_344688758.1">
    <property type="nucleotide sequence ID" value="NZ_BAAAVV010000004.1"/>
</dbReference>
<evidence type="ECO:0000259" key="6">
    <source>
        <dbReference type="Pfam" id="PF04069"/>
    </source>
</evidence>
<feature type="signal peptide" evidence="5">
    <location>
        <begin position="1"/>
        <end position="27"/>
    </location>
</feature>
<evidence type="ECO:0000256" key="5">
    <source>
        <dbReference type="SAM" id="SignalP"/>
    </source>
</evidence>
<dbReference type="PANTHER" id="PTHR47737:SF1">
    <property type="entry name" value="GLYCINE BETAINE_PROLINE BETAINE TRANSPORT SYSTEM PERMEASE PROTEIN PROW"/>
    <property type="match status" value="1"/>
</dbReference>
<dbReference type="Proteomes" id="UP001499924">
    <property type="component" value="Unassembled WGS sequence"/>
</dbReference>
<sequence length="307" mass="32921">MSAHRLRTSTRLAAGLAAVALTTTACGGDDTDDTTAAAGGNGENCNSVTLGFIPSWTDGLSMAYLWQDVLEDRGYEVEFEEINDAAPLYAGLAGGDVDVYPSAWSEVTHADYMAEYGDDIEDLGAWYEGAKLTFAVPEYTDIDSIADLAGNADMFDGRIVGIEPGAGLTRTTKESVMPTYGLTDDYTLVESSTTAMLAELQAAVDAQEDIVVTLWRPFWANSEFPVKDLEDPEGALGDSEGLHNLARTGFSDECAEVADLMSSFELTDEQYGSLENLVVNEYGEGQYPDAVDAWFEENPEVAAALKG</sequence>
<reference evidence="8" key="1">
    <citation type="journal article" date="2019" name="Int. J. Syst. Evol. Microbiol.">
        <title>The Global Catalogue of Microorganisms (GCM) 10K type strain sequencing project: providing services to taxonomists for standard genome sequencing and annotation.</title>
        <authorList>
            <consortium name="The Broad Institute Genomics Platform"/>
            <consortium name="The Broad Institute Genome Sequencing Center for Infectious Disease"/>
            <person name="Wu L."/>
            <person name="Ma J."/>
        </authorList>
    </citation>
    <scope>NUCLEOTIDE SEQUENCE [LARGE SCALE GENOMIC DNA]</scope>
    <source>
        <strain evidence="8">JCM 15614</strain>
    </source>
</reference>
<evidence type="ECO:0000256" key="1">
    <source>
        <dbReference type="ARBA" id="ARBA00004236"/>
    </source>
</evidence>
<gene>
    <name evidence="7" type="ORF">GCM10010531_20640</name>
</gene>
<dbReference type="PANTHER" id="PTHR47737">
    <property type="entry name" value="GLYCINE BETAINE/PROLINE BETAINE TRANSPORT SYSTEM PERMEASE PROTEIN PROW"/>
    <property type="match status" value="1"/>
</dbReference>
<feature type="chain" id="PRO_5046222403" evidence="5">
    <location>
        <begin position="28"/>
        <end position="307"/>
    </location>
</feature>
<dbReference type="Gene3D" id="3.40.190.10">
    <property type="entry name" value="Periplasmic binding protein-like II"/>
    <property type="match status" value="1"/>
</dbReference>
<organism evidence="7 8">
    <name type="scientific">Blastococcus jejuensis</name>
    <dbReference type="NCBI Taxonomy" id="351224"/>
    <lineage>
        <taxon>Bacteria</taxon>
        <taxon>Bacillati</taxon>
        <taxon>Actinomycetota</taxon>
        <taxon>Actinomycetes</taxon>
        <taxon>Geodermatophilales</taxon>
        <taxon>Geodermatophilaceae</taxon>
        <taxon>Blastococcus</taxon>
    </lineage>
</organism>
<name>A0ABP6P790_9ACTN</name>
<dbReference type="Gene3D" id="3.40.190.100">
    <property type="entry name" value="Glycine betaine-binding periplasmic protein, domain 2"/>
    <property type="match status" value="1"/>
</dbReference>
<keyword evidence="3" id="KW-1003">Cell membrane</keyword>
<comment type="subcellular location">
    <subcellularLocation>
        <location evidence="1">Cell membrane</location>
    </subcellularLocation>
</comment>
<dbReference type="Pfam" id="PF04069">
    <property type="entry name" value="OpuAC"/>
    <property type="match status" value="1"/>
</dbReference>
<keyword evidence="4" id="KW-0472">Membrane</keyword>
<comment type="caution">
    <text evidence="7">The sequence shown here is derived from an EMBL/GenBank/DDBJ whole genome shotgun (WGS) entry which is preliminary data.</text>
</comment>
<evidence type="ECO:0000313" key="7">
    <source>
        <dbReference type="EMBL" id="GAA3167727.1"/>
    </source>
</evidence>
<dbReference type="CDD" id="cd13639">
    <property type="entry name" value="PBP2_OpuAC_like"/>
    <property type="match status" value="1"/>
</dbReference>
<evidence type="ECO:0000256" key="2">
    <source>
        <dbReference type="ARBA" id="ARBA00022448"/>
    </source>
</evidence>
<protein>
    <submittedName>
        <fullName evidence="7">Glycine betaine ABC transporter substrate-binding protein</fullName>
    </submittedName>
</protein>
<dbReference type="InterPro" id="IPR007210">
    <property type="entry name" value="ABC_Gly_betaine_transp_sub-bd"/>
</dbReference>
<keyword evidence="5" id="KW-0732">Signal</keyword>
<dbReference type="SUPFAM" id="SSF53850">
    <property type="entry name" value="Periplasmic binding protein-like II"/>
    <property type="match status" value="1"/>
</dbReference>
<keyword evidence="8" id="KW-1185">Reference proteome</keyword>
<evidence type="ECO:0000313" key="8">
    <source>
        <dbReference type="Proteomes" id="UP001499924"/>
    </source>
</evidence>
<dbReference type="PROSITE" id="PS51257">
    <property type="entry name" value="PROKAR_LIPOPROTEIN"/>
    <property type="match status" value="1"/>
</dbReference>
<proteinExistence type="predicted"/>
<evidence type="ECO:0000256" key="3">
    <source>
        <dbReference type="ARBA" id="ARBA00022475"/>
    </source>
</evidence>
<accession>A0ABP6P790</accession>
<feature type="domain" description="ABC-type glycine betaine transport system substrate-binding" evidence="6">
    <location>
        <begin position="47"/>
        <end position="296"/>
    </location>
</feature>
<dbReference type="EMBL" id="BAAAVV010000004">
    <property type="protein sequence ID" value="GAA3167727.1"/>
    <property type="molecule type" value="Genomic_DNA"/>
</dbReference>
<evidence type="ECO:0000256" key="4">
    <source>
        <dbReference type="ARBA" id="ARBA00023136"/>
    </source>
</evidence>
<keyword evidence="2" id="KW-0813">Transport</keyword>